<dbReference type="EMBL" id="CAJVPP010000262">
    <property type="protein sequence ID" value="CAG8462564.1"/>
    <property type="molecule type" value="Genomic_DNA"/>
</dbReference>
<evidence type="ECO:0000313" key="1">
    <source>
        <dbReference type="EMBL" id="CAG8462564.1"/>
    </source>
</evidence>
<name>A0A9N8VU80_FUNMO</name>
<sequence length="100" mass="11912">MGRIISNIIIILNSKILKKFIAGPLPKNLEQKWKDTDMVMKYLYKSSIEEVVNELTNYHPNILRFYGISTREKFDQPITQIFIDFLISRRWNVTFLFKGK</sequence>
<reference evidence="1" key="1">
    <citation type="submission" date="2021-06" db="EMBL/GenBank/DDBJ databases">
        <authorList>
            <person name="Kallberg Y."/>
            <person name="Tangrot J."/>
            <person name="Rosling A."/>
        </authorList>
    </citation>
    <scope>NUCLEOTIDE SEQUENCE</scope>
    <source>
        <strain evidence="1">87-6 pot B 2015</strain>
    </source>
</reference>
<evidence type="ECO:0000313" key="2">
    <source>
        <dbReference type="Proteomes" id="UP000789375"/>
    </source>
</evidence>
<accession>A0A9N8VU80</accession>
<protein>
    <submittedName>
        <fullName evidence="1">13932_t:CDS:1</fullName>
    </submittedName>
</protein>
<organism evidence="1 2">
    <name type="scientific">Funneliformis mosseae</name>
    <name type="common">Endomycorrhizal fungus</name>
    <name type="synonym">Glomus mosseae</name>
    <dbReference type="NCBI Taxonomy" id="27381"/>
    <lineage>
        <taxon>Eukaryota</taxon>
        <taxon>Fungi</taxon>
        <taxon>Fungi incertae sedis</taxon>
        <taxon>Mucoromycota</taxon>
        <taxon>Glomeromycotina</taxon>
        <taxon>Glomeromycetes</taxon>
        <taxon>Glomerales</taxon>
        <taxon>Glomeraceae</taxon>
        <taxon>Funneliformis</taxon>
    </lineage>
</organism>
<proteinExistence type="predicted"/>
<keyword evidence="2" id="KW-1185">Reference proteome</keyword>
<dbReference type="AlphaFoldDB" id="A0A9N8VU80"/>
<gene>
    <name evidence="1" type="ORF">FMOSSE_LOCUS2115</name>
</gene>
<dbReference type="Proteomes" id="UP000789375">
    <property type="component" value="Unassembled WGS sequence"/>
</dbReference>
<comment type="caution">
    <text evidence="1">The sequence shown here is derived from an EMBL/GenBank/DDBJ whole genome shotgun (WGS) entry which is preliminary data.</text>
</comment>